<dbReference type="EMBL" id="QSOB01000003">
    <property type="protein sequence ID" value="RGI69994.1"/>
    <property type="molecule type" value="Genomic_DNA"/>
</dbReference>
<evidence type="ECO:0000256" key="1">
    <source>
        <dbReference type="SAM" id="Phobius"/>
    </source>
</evidence>
<sequence>MMKDVIVELLIMAFFLLIGCLLFNGRGGCFIPIYNSLSEKEQNSYNKKVLFKGVGICYLVCSMSVGLMIISKLFEVVWLPYISAIVIVISVVLLNIWMCLSKNIRNCK</sequence>
<keyword evidence="1" id="KW-0472">Membrane</keyword>
<feature type="transmembrane region" description="Helical" evidence="1">
    <location>
        <begin position="49"/>
        <end position="70"/>
    </location>
</feature>
<dbReference type="InterPro" id="IPR017259">
    <property type="entry name" value="UCP037672"/>
</dbReference>
<evidence type="ECO:0000313" key="3">
    <source>
        <dbReference type="Proteomes" id="UP000260642"/>
    </source>
</evidence>
<dbReference type="PROSITE" id="PS51257">
    <property type="entry name" value="PROKAR_LIPOPROTEIN"/>
    <property type="match status" value="1"/>
</dbReference>
<keyword evidence="1" id="KW-0812">Transmembrane</keyword>
<feature type="transmembrane region" description="Helical" evidence="1">
    <location>
        <begin position="6"/>
        <end position="28"/>
    </location>
</feature>
<dbReference type="Pfam" id="PF12650">
    <property type="entry name" value="DUF3784"/>
    <property type="match status" value="1"/>
</dbReference>
<feature type="transmembrane region" description="Helical" evidence="1">
    <location>
        <begin position="76"/>
        <end position="100"/>
    </location>
</feature>
<dbReference type="Proteomes" id="UP000260642">
    <property type="component" value="Unassembled WGS sequence"/>
</dbReference>
<dbReference type="AlphaFoldDB" id="A0A3E4EFM3"/>
<keyword evidence="1" id="KW-1133">Transmembrane helix</keyword>
<comment type="caution">
    <text evidence="2">The sequence shown here is derived from an EMBL/GenBank/DDBJ whole genome shotgun (WGS) entry which is preliminary data.</text>
</comment>
<reference evidence="2 3" key="1">
    <citation type="submission" date="2018-08" db="EMBL/GenBank/DDBJ databases">
        <title>A genome reference for cultivated species of the human gut microbiota.</title>
        <authorList>
            <person name="Zou Y."/>
            <person name="Xue W."/>
            <person name="Luo G."/>
        </authorList>
    </citation>
    <scope>NUCLEOTIDE SEQUENCE [LARGE SCALE GENOMIC DNA]</scope>
    <source>
        <strain evidence="2 3">TM10-3</strain>
    </source>
</reference>
<dbReference type="RefSeq" id="WP_117481536.1">
    <property type="nucleotide sequence ID" value="NZ_QSOB01000003.1"/>
</dbReference>
<name>A0A3E4EFM3_9FIRM</name>
<gene>
    <name evidence="2" type="ORF">DXD95_02560</name>
</gene>
<proteinExistence type="predicted"/>
<evidence type="ECO:0000313" key="2">
    <source>
        <dbReference type="EMBL" id="RGI69994.1"/>
    </source>
</evidence>
<organism evidence="2 3">
    <name type="scientific">Agathobacter rectalis</name>
    <dbReference type="NCBI Taxonomy" id="39491"/>
    <lineage>
        <taxon>Bacteria</taxon>
        <taxon>Bacillati</taxon>
        <taxon>Bacillota</taxon>
        <taxon>Clostridia</taxon>
        <taxon>Lachnospirales</taxon>
        <taxon>Lachnospiraceae</taxon>
        <taxon>Agathobacter</taxon>
    </lineage>
</organism>
<accession>A0A3E4EFM3</accession>
<protein>
    <submittedName>
        <fullName evidence="2">DUF3784 domain-containing protein</fullName>
    </submittedName>
</protein>